<protein>
    <recommendedName>
        <fullName evidence="16 17">Na(+)-translocating NADH-quinone reductase subunit C</fullName>
        <shortName evidence="16 17">Na(+)-NQR subunit C</shortName>
        <shortName evidence="16 17">Na(+)-translocating NQR subunit C</shortName>
        <ecNumber evidence="16 17">7.2.1.1</ecNumber>
    </recommendedName>
    <alternativeName>
        <fullName evidence="16 17">NQR complex subunit C</fullName>
    </alternativeName>
    <alternativeName>
        <fullName evidence="16 17">NQR-1 subunit C</fullName>
    </alternativeName>
</protein>
<evidence type="ECO:0000256" key="13">
    <source>
        <dbReference type="ARBA" id="ARBA00023075"/>
    </source>
</evidence>
<comment type="cofactor">
    <cofactor evidence="16 17">
        <name>FMN</name>
        <dbReference type="ChEBI" id="CHEBI:58210"/>
    </cofactor>
</comment>
<keyword evidence="9 16" id="KW-1133">Transmembrane helix</keyword>
<dbReference type="InterPro" id="IPR010204">
    <property type="entry name" value="NqrC"/>
</dbReference>
<dbReference type="Pfam" id="PF04205">
    <property type="entry name" value="FMN_bind"/>
    <property type="match status" value="1"/>
</dbReference>
<comment type="similarity">
    <text evidence="16 17">Belongs to the NqrC family.</text>
</comment>
<keyword evidence="12 16" id="KW-0406">Ion transport</keyword>
<accession>A0A078LF10</accession>
<dbReference type="GO" id="GO:0010181">
    <property type="term" value="F:FMN binding"/>
    <property type="evidence" value="ECO:0007669"/>
    <property type="project" value="UniProtKB-UniRule"/>
</dbReference>
<evidence type="ECO:0000256" key="16">
    <source>
        <dbReference type="HAMAP-Rule" id="MF_00427"/>
    </source>
</evidence>
<keyword evidence="7 16" id="KW-0812">Transmembrane</keyword>
<keyword evidence="8 16" id="KW-1278">Translocase</keyword>
<evidence type="ECO:0000256" key="8">
    <source>
        <dbReference type="ARBA" id="ARBA00022967"/>
    </source>
</evidence>
<keyword evidence="1 16" id="KW-0813">Transport</keyword>
<evidence type="ECO:0000313" key="19">
    <source>
        <dbReference type="EMBL" id="CDZ83797.1"/>
    </source>
</evidence>
<dbReference type="PATRIC" id="fig|545.12.peg.1939"/>
<feature type="domain" description="FMN-binding" evidence="18">
    <location>
        <begin position="137"/>
        <end position="235"/>
    </location>
</feature>
<comment type="caution">
    <text evidence="16">Lacks conserved residue(s) required for the propagation of feature annotation.</text>
</comment>
<dbReference type="GO" id="GO:0016655">
    <property type="term" value="F:oxidoreductase activity, acting on NAD(P)H, quinone or similar compound as acceptor"/>
    <property type="evidence" value="ECO:0007669"/>
    <property type="project" value="UniProtKB-UniRule"/>
</dbReference>
<feature type="modified residue" description="FMN phosphoryl threonine" evidence="16">
    <location>
        <position position="218"/>
    </location>
</feature>
<comment type="subunit">
    <text evidence="16 17">Composed of six subunits; NqrA, NqrB, NqrC, NqrD, NqrE and NqrF.</text>
</comment>
<dbReference type="GO" id="GO:0006814">
    <property type="term" value="P:sodium ion transport"/>
    <property type="evidence" value="ECO:0007669"/>
    <property type="project" value="UniProtKB-UniRule"/>
</dbReference>
<keyword evidence="4 16" id="KW-0597">Phosphoprotein</keyword>
<keyword evidence="11 16" id="KW-0915">Sodium</keyword>
<evidence type="ECO:0000259" key="18">
    <source>
        <dbReference type="SMART" id="SM00900"/>
    </source>
</evidence>
<keyword evidence="14 16" id="KW-0472">Membrane</keyword>
<evidence type="ECO:0000256" key="1">
    <source>
        <dbReference type="ARBA" id="ARBA00022448"/>
    </source>
</evidence>
<keyword evidence="3" id="KW-0997">Cell inner membrane</keyword>
<comment type="function">
    <text evidence="16">NQR complex catalyzes the reduction of ubiquinone-1 to ubiquinol by two successive reactions, coupled with the transport of Na(+) ions from the cytoplasm to the periplasm. NqrA to NqrE are probably involved in the second step, the conversion of ubisemiquinone to ubiquinol.</text>
</comment>
<organism evidence="19">
    <name type="scientific">Citrobacter koseri</name>
    <name type="common">Citrobacter diversus</name>
    <dbReference type="NCBI Taxonomy" id="545"/>
    <lineage>
        <taxon>Bacteria</taxon>
        <taxon>Pseudomonadati</taxon>
        <taxon>Pseudomonadota</taxon>
        <taxon>Gammaproteobacteria</taxon>
        <taxon>Enterobacterales</taxon>
        <taxon>Enterobacteriaceae</taxon>
        <taxon>Citrobacter</taxon>
    </lineage>
</organism>
<comment type="catalytic activity">
    <reaction evidence="16 17">
        <text>a ubiquinone + n Na(+)(in) + NADH + H(+) = a ubiquinol + n Na(+)(out) + NAD(+)</text>
        <dbReference type="Rhea" id="RHEA:47748"/>
        <dbReference type="Rhea" id="RHEA-COMP:9565"/>
        <dbReference type="Rhea" id="RHEA-COMP:9566"/>
        <dbReference type="ChEBI" id="CHEBI:15378"/>
        <dbReference type="ChEBI" id="CHEBI:16389"/>
        <dbReference type="ChEBI" id="CHEBI:17976"/>
        <dbReference type="ChEBI" id="CHEBI:29101"/>
        <dbReference type="ChEBI" id="CHEBI:57540"/>
        <dbReference type="ChEBI" id="CHEBI:57945"/>
        <dbReference type="EC" id="7.2.1.1"/>
    </reaction>
</comment>
<keyword evidence="2 16" id="KW-1003">Cell membrane</keyword>
<dbReference type="SMART" id="SM00900">
    <property type="entry name" value="FMN_bind"/>
    <property type="match status" value="1"/>
</dbReference>
<reference evidence="19" key="1">
    <citation type="submission" date="2014-06" db="EMBL/GenBank/DDBJ databases">
        <authorList>
            <person name="Urmite Genomes Urmite Genomes"/>
        </authorList>
    </citation>
    <scope>NUCLEOTIDE SEQUENCE</scope>
</reference>
<dbReference type="GO" id="GO:0005886">
    <property type="term" value="C:plasma membrane"/>
    <property type="evidence" value="ECO:0007669"/>
    <property type="project" value="UniProtKB-SubCell"/>
</dbReference>
<evidence type="ECO:0000256" key="5">
    <source>
        <dbReference type="ARBA" id="ARBA00022630"/>
    </source>
</evidence>
<dbReference type="EMBL" id="LK931336">
    <property type="protein sequence ID" value="CDZ83797.1"/>
    <property type="molecule type" value="Genomic_DNA"/>
</dbReference>
<feature type="transmembrane region" description="Helical" evidence="16">
    <location>
        <begin position="7"/>
        <end position="28"/>
    </location>
</feature>
<evidence type="ECO:0000256" key="7">
    <source>
        <dbReference type="ARBA" id="ARBA00022692"/>
    </source>
</evidence>
<keyword evidence="5 16" id="KW-0285">Flavoprotein</keyword>
<dbReference type="NCBIfam" id="TIGR01938">
    <property type="entry name" value="nqrC"/>
    <property type="match status" value="1"/>
</dbReference>
<gene>
    <name evidence="16" type="primary">nqrC</name>
    <name evidence="19" type="ORF">BN1086_01926</name>
</gene>
<dbReference type="PANTHER" id="PTHR37838:SF1">
    <property type="entry name" value="NA(+)-TRANSLOCATING NADH-QUINONE REDUCTASE SUBUNIT C"/>
    <property type="match status" value="1"/>
</dbReference>
<dbReference type="AlphaFoldDB" id="A0A078LF10"/>
<keyword evidence="13 16" id="KW-0830">Ubiquinone</keyword>
<dbReference type="InterPro" id="IPR007329">
    <property type="entry name" value="FMN-bd"/>
</dbReference>
<comment type="subcellular location">
    <subcellularLocation>
        <location evidence="16">Cell membrane</location>
        <topology evidence="16">Single-pass membrane protein</topology>
    </subcellularLocation>
</comment>
<evidence type="ECO:0000256" key="4">
    <source>
        <dbReference type="ARBA" id="ARBA00022553"/>
    </source>
</evidence>
<dbReference type="PANTHER" id="PTHR37838">
    <property type="entry name" value="NA(+)-TRANSLOCATING NADH-QUINONE REDUCTASE SUBUNIT C"/>
    <property type="match status" value="1"/>
</dbReference>
<evidence type="ECO:0000256" key="11">
    <source>
        <dbReference type="ARBA" id="ARBA00023053"/>
    </source>
</evidence>
<evidence type="ECO:0000256" key="9">
    <source>
        <dbReference type="ARBA" id="ARBA00022989"/>
    </source>
</evidence>
<evidence type="ECO:0000256" key="2">
    <source>
        <dbReference type="ARBA" id="ARBA00022475"/>
    </source>
</evidence>
<evidence type="ECO:0000256" key="10">
    <source>
        <dbReference type="ARBA" id="ARBA00023027"/>
    </source>
</evidence>
<proteinExistence type="inferred from homology"/>
<keyword evidence="15 16" id="KW-0739">Sodium transport</keyword>
<evidence type="ECO:0000256" key="12">
    <source>
        <dbReference type="ARBA" id="ARBA00023065"/>
    </source>
</evidence>
<dbReference type="PIRSF" id="PIRSF009437">
    <property type="entry name" value="NQR-1_subunit_C"/>
    <property type="match status" value="1"/>
</dbReference>
<evidence type="ECO:0000256" key="15">
    <source>
        <dbReference type="ARBA" id="ARBA00023201"/>
    </source>
</evidence>
<keyword evidence="10 16" id="KW-0520">NAD</keyword>
<dbReference type="EC" id="7.2.1.1" evidence="16 17"/>
<keyword evidence="6 16" id="KW-0288">FMN</keyword>
<evidence type="ECO:0000256" key="17">
    <source>
        <dbReference type="PIRNR" id="PIRNR009437"/>
    </source>
</evidence>
<name>A0A078LF10_CITKO</name>
<sequence length="253" mass="28446">MRKGKIIVASMMVLCVLIFVAAAAWFMLFQGEMTEPTGEEKQAAILHAAGLMKSETQDKKSIETLYHRYIIQRHVNLDSGELVAESSTDAARQKCEKLAPERDPAQVRQRCTVADVFFVKDKNNEIQQVIIPVTGKGAKSMMHAFLALGLDGRTVRNLYYYQQRETPFLGARVEDANWRKQWPGKRLLDNSGHPALKIVQDKPEHADEYTVDGISGATLTSTGVEKSINYWMGPQGYGQFLQRLASDRNNLNL</sequence>
<evidence type="ECO:0000256" key="3">
    <source>
        <dbReference type="ARBA" id="ARBA00022519"/>
    </source>
</evidence>
<evidence type="ECO:0000256" key="14">
    <source>
        <dbReference type="ARBA" id="ARBA00023136"/>
    </source>
</evidence>
<evidence type="ECO:0000256" key="6">
    <source>
        <dbReference type="ARBA" id="ARBA00022643"/>
    </source>
</evidence>
<dbReference type="HAMAP" id="MF_00427">
    <property type="entry name" value="NqrC"/>
    <property type="match status" value="1"/>
</dbReference>
<dbReference type="NCBIfam" id="NF003747">
    <property type="entry name" value="PRK05346.1-2"/>
    <property type="match status" value="1"/>
</dbReference>